<keyword evidence="10" id="KW-1185">Reference proteome</keyword>
<feature type="compositionally biased region" description="Basic residues" evidence="6">
    <location>
        <begin position="395"/>
        <end position="417"/>
    </location>
</feature>
<feature type="region of interest" description="Disordered" evidence="6">
    <location>
        <begin position="505"/>
        <end position="600"/>
    </location>
</feature>
<dbReference type="GO" id="GO:0005737">
    <property type="term" value="C:cytoplasm"/>
    <property type="evidence" value="ECO:0007669"/>
    <property type="project" value="TreeGrafter"/>
</dbReference>
<keyword evidence="3" id="KW-0067">ATP-binding</keyword>
<dbReference type="EC" id="5.6.2.4" evidence="5"/>
<dbReference type="Proteomes" id="UP000076154">
    <property type="component" value="Unassembled WGS sequence"/>
</dbReference>
<feature type="domain" description="Helicase ATP-binding" evidence="7">
    <location>
        <begin position="60"/>
        <end position="232"/>
    </location>
</feature>
<protein>
    <recommendedName>
        <fullName evidence="5">DNA 3'-5' helicase</fullName>
        <ecNumber evidence="5">5.6.2.4</ecNumber>
    </recommendedName>
</protein>
<dbReference type="SMART" id="SM00490">
    <property type="entry name" value="HELICc"/>
    <property type="match status" value="1"/>
</dbReference>
<feature type="region of interest" description="Disordered" evidence="6">
    <location>
        <begin position="392"/>
        <end position="425"/>
    </location>
</feature>
<feature type="compositionally biased region" description="Low complexity" evidence="6">
    <location>
        <begin position="514"/>
        <end position="529"/>
    </location>
</feature>
<reference evidence="9" key="1">
    <citation type="submission" date="2018-04" db="EMBL/GenBank/DDBJ databases">
        <title>Whole genome sequencing of Hypsizygus marmoreus.</title>
        <authorList>
            <person name="Choi I.-G."/>
            <person name="Min B."/>
            <person name="Kim J.-G."/>
            <person name="Kim S."/>
            <person name="Oh Y.-L."/>
            <person name="Kong W.-S."/>
            <person name="Park H."/>
            <person name="Jeong J."/>
            <person name="Song E.-S."/>
        </authorList>
    </citation>
    <scope>NUCLEOTIDE SEQUENCE [LARGE SCALE GENOMIC DNA]</scope>
    <source>
        <strain evidence="9">51987-8</strain>
    </source>
</reference>
<evidence type="ECO:0000256" key="6">
    <source>
        <dbReference type="SAM" id="MobiDB-lite"/>
    </source>
</evidence>
<sequence length="880" mass="98368">MPDVNPHEQIHVKSQLLLEKARDAAAKERKYDSAKTRQDLTRLFREQSGNVPYDWQLDVTEATLLGLDSVIIAGTGSGKTIPFMLPLLLHPKKLMLIISPLKVLQKDQVRRFKKMKIPAVAVNGETWSPSLGQSLADKKHQAIFSSPEMCLKHPEFRKWLSDPETTKDMLGIIVDEAHCISQWGGDFRPLYADVQKLRALMPSHIPVLLTSATLNPPALKEVCSKMEVDLNSSFFLNRGNHRINITSSVIRMDGAKDFAAVREHLPCPDQVTSPEDFKKTIIFTNVVNDTQILCRDLRKHYDNKYDDSIAYLHANRTTKAKRRIMKWFLKGKIKILIATEAAGMGADIPDIELIIQFGVPKSLTIWTQRAGRGGRSSDMQAEAKMLVEKSMFETKRKKKPGGKKPTTTKKTKKRRKTIEHDTQQANEAVANAEEEALIDAEEMEWVKNVDEDMRKYAGTENCRTDVADSFFNNPPRAPVPGAVGCQQCDNCLRKRQVLLSASMFDDTQEQLSRPSTPTFPNSLPSTPSSSAPPSPSKLLNENGKRGMVSRTPIDLGETPLNDDPSSIKPSTDRTDETVQATNTTTASAGSTSTELDLPGPEDAALTASAPAKSTRRGEHLQAIRSSLYAWRLDIQRSRYSPSPFPAEVYLPEPVLTTLSSNRAIKTLDDMRVALLKRPWIYLEEHGKEILDLIKVTDQRFIEGRQQEAHAKKEARKQATAERRQAAEREKEQATLNRRKMQGVHRRRSPLIDHTPLLNGPHLGLPLTSMSSTSAPIWPSHPAIPSNDQNTFGLSSTSHSYPRVHPIAGPSLGPPQHYYQLQNMTPRGSQVMHPSPYFMPLPYPPTPFSVPSTSPPCSVTNPYELYFPPVYHAPSSRPPDS</sequence>
<keyword evidence="2" id="KW-0547">Nucleotide-binding</keyword>
<dbReference type="GO" id="GO:0003676">
    <property type="term" value="F:nucleic acid binding"/>
    <property type="evidence" value="ECO:0007669"/>
    <property type="project" value="InterPro"/>
</dbReference>
<gene>
    <name evidence="9" type="primary">Blm</name>
    <name evidence="9" type="ORF">Hypma_005136</name>
</gene>
<evidence type="ECO:0000256" key="2">
    <source>
        <dbReference type="ARBA" id="ARBA00022741"/>
    </source>
</evidence>
<comment type="similarity">
    <text evidence="1">Belongs to the helicase family. RecQ subfamily.</text>
</comment>
<organism evidence="9 10">
    <name type="scientific">Hypsizygus marmoreus</name>
    <name type="common">White beech mushroom</name>
    <name type="synonym">Agaricus marmoreus</name>
    <dbReference type="NCBI Taxonomy" id="39966"/>
    <lineage>
        <taxon>Eukaryota</taxon>
        <taxon>Fungi</taxon>
        <taxon>Dikarya</taxon>
        <taxon>Basidiomycota</taxon>
        <taxon>Agaricomycotina</taxon>
        <taxon>Agaricomycetes</taxon>
        <taxon>Agaricomycetidae</taxon>
        <taxon>Agaricales</taxon>
        <taxon>Tricholomatineae</taxon>
        <taxon>Lyophyllaceae</taxon>
        <taxon>Hypsizygus</taxon>
    </lineage>
</organism>
<feature type="compositionally biased region" description="Basic and acidic residues" evidence="6">
    <location>
        <begin position="706"/>
        <end position="732"/>
    </location>
</feature>
<dbReference type="OrthoDB" id="10261556at2759"/>
<evidence type="ECO:0000259" key="7">
    <source>
        <dbReference type="PROSITE" id="PS51192"/>
    </source>
</evidence>
<feature type="domain" description="Helicase C-terminal" evidence="8">
    <location>
        <begin position="259"/>
        <end position="438"/>
    </location>
</feature>
<dbReference type="Pfam" id="PF00271">
    <property type="entry name" value="Helicase_C"/>
    <property type="match status" value="1"/>
</dbReference>
<dbReference type="InParanoid" id="A0A369K2W5"/>
<dbReference type="InterPro" id="IPR027417">
    <property type="entry name" value="P-loop_NTPase"/>
</dbReference>
<dbReference type="PANTHER" id="PTHR13710">
    <property type="entry name" value="DNA HELICASE RECQ FAMILY MEMBER"/>
    <property type="match status" value="1"/>
</dbReference>
<dbReference type="SUPFAM" id="SSF52540">
    <property type="entry name" value="P-loop containing nucleoside triphosphate hydrolases"/>
    <property type="match status" value="1"/>
</dbReference>
<dbReference type="PANTHER" id="PTHR13710:SF154">
    <property type="entry name" value="RECQ HELICASE, PUTATIVE (AFU_ORTHOLOGUE AFUA_6G14720)-RELATED"/>
    <property type="match status" value="1"/>
</dbReference>
<dbReference type="AlphaFoldDB" id="A0A369K2W5"/>
<dbReference type="EMBL" id="LUEZ02000021">
    <property type="protein sequence ID" value="RDB26965.1"/>
    <property type="molecule type" value="Genomic_DNA"/>
</dbReference>
<dbReference type="GO" id="GO:0000724">
    <property type="term" value="P:double-strand break repair via homologous recombination"/>
    <property type="evidence" value="ECO:0007669"/>
    <property type="project" value="TreeGrafter"/>
</dbReference>
<dbReference type="InterPro" id="IPR014001">
    <property type="entry name" value="Helicase_ATP-bd"/>
</dbReference>
<dbReference type="InterPro" id="IPR011545">
    <property type="entry name" value="DEAD/DEAH_box_helicase_dom"/>
</dbReference>
<evidence type="ECO:0000313" key="9">
    <source>
        <dbReference type="EMBL" id="RDB26965.1"/>
    </source>
</evidence>
<feature type="compositionally biased region" description="Low complexity" evidence="6">
    <location>
        <begin position="580"/>
        <end position="593"/>
    </location>
</feature>
<evidence type="ECO:0000256" key="4">
    <source>
        <dbReference type="ARBA" id="ARBA00034617"/>
    </source>
</evidence>
<evidence type="ECO:0000259" key="8">
    <source>
        <dbReference type="PROSITE" id="PS51194"/>
    </source>
</evidence>
<dbReference type="STRING" id="39966.A0A369K2W5"/>
<dbReference type="GO" id="GO:0043138">
    <property type="term" value="F:3'-5' DNA helicase activity"/>
    <property type="evidence" value="ECO:0007669"/>
    <property type="project" value="UniProtKB-EC"/>
</dbReference>
<dbReference type="GO" id="GO:0009378">
    <property type="term" value="F:four-way junction helicase activity"/>
    <property type="evidence" value="ECO:0007669"/>
    <property type="project" value="TreeGrafter"/>
</dbReference>
<evidence type="ECO:0000256" key="1">
    <source>
        <dbReference type="ARBA" id="ARBA00005446"/>
    </source>
</evidence>
<accession>A0A369K2W5</accession>
<dbReference type="PROSITE" id="PS51192">
    <property type="entry name" value="HELICASE_ATP_BIND_1"/>
    <property type="match status" value="1"/>
</dbReference>
<evidence type="ECO:0000256" key="3">
    <source>
        <dbReference type="ARBA" id="ARBA00022840"/>
    </source>
</evidence>
<dbReference type="PROSITE" id="PS51194">
    <property type="entry name" value="HELICASE_CTER"/>
    <property type="match status" value="1"/>
</dbReference>
<dbReference type="GO" id="GO:0005524">
    <property type="term" value="F:ATP binding"/>
    <property type="evidence" value="ECO:0007669"/>
    <property type="project" value="UniProtKB-KW"/>
</dbReference>
<feature type="compositionally biased region" description="Basic residues" evidence="6">
    <location>
        <begin position="736"/>
        <end position="748"/>
    </location>
</feature>
<name>A0A369K2W5_HYPMA</name>
<evidence type="ECO:0000256" key="5">
    <source>
        <dbReference type="ARBA" id="ARBA00034808"/>
    </source>
</evidence>
<dbReference type="InterPro" id="IPR001650">
    <property type="entry name" value="Helicase_C-like"/>
</dbReference>
<dbReference type="Pfam" id="PF00270">
    <property type="entry name" value="DEAD"/>
    <property type="match status" value="1"/>
</dbReference>
<comment type="catalytic activity">
    <reaction evidence="4">
        <text>Couples ATP hydrolysis with the unwinding of duplex DNA by translocating in the 3'-5' direction.</text>
        <dbReference type="EC" id="5.6.2.4"/>
    </reaction>
</comment>
<dbReference type="SMART" id="SM00487">
    <property type="entry name" value="DEXDc"/>
    <property type="match status" value="1"/>
</dbReference>
<comment type="caution">
    <text evidence="9">The sequence shown here is derived from an EMBL/GenBank/DDBJ whole genome shotgun (WGS) entry which is preliminary data.</text>
</comment>
<proteinExistence type="inferred from homology"/>
<dbReference type="Gene3D" id="3.40.50.300">
    <property type="entry name" value="P-loop containing nucleotide triphosphate hydrolases"/>
    <property type="match status" value="2"/>
</dbReference>
<evidence type="ECO:0000313" key="10">
    <source>
        <dbReference type="Proteomes" id="UP000076154"/>
    </source>
</evidence>
<dbReference type="GO" id="GO:0005694">
    <property type="term" value="C:chromosome"/>
    <property type="evidence" value="ECO:0007669"/>
    <property type="project" value="TreeGrafter"/>
</dbReference>
<feature type="region of interest" description="Disordered" evidence="6">
    <location>
        <begin position="706"/>
        <end position="756"/>
    </location>
</feature>